<keyword evidence="2" id="KW-1185">Reference proteome</keyword>
<reference evidence="2" key="1">
    <citation type="journal article" date="2019" name="Int. J. Syst. Evol. Microbiol.">
        <title>The Global Catalogue of Microorganisms (GCM) 10K type strain sequencing project: providing services to taxonomists for standard genome sequencing and annotation.</title>
        <authorList>
            <consortium name="The Broad Institute Genomics Platform"/>
            <consortium name="The Broad Institute Genome Sequencing Center for Infectious Disease"/>
            <person name="Wu L."/>
            <person name="Ma J."/>
        </authorList>
    </citation>
    <scope>NUCLEOTIDE SEQUENCE [LARGE SCALE GENOMIC DNA]</scope>
    <source>
        <strain evidence="2">CGMCC 1.16305</strain>
    </source>
</reference>
<evidence type="ECO:0000313" key="1">
    <source>
        <dbReference type="EMBL" id="MFC7395177.1"/>
    </source>
</evidence>
<gene>
    <name evidence="1" type="ORF">ACFQRG_19905</name>
</gene>
<accession>A0ABW2Q0Q7</accession>
<comment type="caution">
    <text evidence="1">The sequence shown here is derived from an EMBL/GenBank/DDBJ whole genome shotgun (WGS) entry which is preliminary data.</text>
</comment>
<dbReference type="Proteomes" id="UP001596505">
    <property type="component" value="Unassembled WGS sequence"/>
</dbReference>
<protein>
    <submittedName>
        <fullName evidence="1">Uncharacterized protein</fullName>
    </submittedName>
</protein>
<dbReference type="RefSeq" id="WP_380969441.1">
    <property type="nucleotide sequence ID" value="NZ_JBHTCO010000043.1"/>
</dbReference>
<name>A0ABW2Q0Q7_9BACL</name>
<evidence type="ECO:0000313" key="2">
    <source>
        <dbReference type="Proteomes" id="UP001596505"/>
    </source>
</evidence>
<sequence>MSTKILRFGNDNIIHVASGSVNADKKYIEEKAKRFDETNRRLQQAFGKNKKRKGFGY</sequence>
<dbReference type="EMBL" id="JBHTCO010000043">
    <property type="protein sequence ID" value="MFC7395177.1"/>
    <property type="molecule type" value="Genomic_DNA"/>
</dbReference>
<proteinExistence type="predicted"/>
<organism evidence="1 2">
    <name type="scientific">Scopulibacillus cellulosilyticus</name>
    <dbReference type="NCBI Taxonomy" id="2665665"/>
    <lineage>
        <taxon>Bacteria</taxon>
        <taxon>Bacillati</taxon>
        <taxon>Bacillota</taxon>
        <taxon>Bacilli</taxon>
        <taxon>Bacillales</taxon>
        <taxon>Sporolactobacillaceae</taxon>
        <taxon>Scopulibacillus</taxon>
    </lineage>
</organism>